<evidence type="ECO:0000313" key="4">
    <source>
        <dbReference type="Proteomes" id="UP001165488"/>
    </source>
</evidence>
<feature type="transmembrane region" description="Helical" evidence="1">
    <location>
        <begin position="82"/>
        <end position="102"/>
    </location>
</feature>
<keyword evidence="3" id="KW-0808">Transferase</keyword>
<keyword evidence="1" id="KW-0472">Membrane</keyword>
<proteinExistence type="predicted"/>
<sequence>MHQRILFLLHLPPPIHGSSLVGQYIHRSQLINSNFNTKYINLLGSKRINETGKFKFHKVISYLNVIIQLLSSLTAFRPQICYFALSTTGIAFIKDLILIFLIKLFRVKLIYHLHNKGIKKKSENTILKILYQFAFKNTDVIVLSQKLYFDVEKFVPIERVFVCFNGIEDKSKINHIRKSQSVPVILFLSNLIKSKGIFELLEALSVLKLKGNRFECRIIGGEGDIDSTMLYKKISELNLNGTVFYLGKKYDKEKEIELLNSEIFVLPTFYENECFPLVLLEAMSFSLPIISTSEGGIEDIVQNGINGFLVQKLNLEQLIEKLEILIKEPELRAEFGTKSRAIFEKKFTLRTFENSLLNILKDVSVKSI</sequence>
<keyword evidence="1" id="KW-0812">Transmembrane</keyword>
<feature type="domain" description="Glycosyl transferase family 1" evidence="2">
    <location>
        <begin position="176"/>
        <end position="340"/>
    </location>
</feature>
<dbReference type="Pfam" id="PF00534">
    <property type="entry name" value="Glycos_transf_1"/>
    <property type="match status" value="1"/>
</dbReference>
<keyword evidence="3" id="KW-0328">Glycosyltransferase</keyword>
<organism evidence="3 4">
    <name type="scientific">Belliella calami</name>
    <dbReference type="NCBI Taxonomy" id="2923436"/>
    <lineage>
        <taxon>Bacteria</taxon>
        <taxon>Pseudomonadati</taxon>
        <taxon>Bacteroidota</taxon>
        <taxon>Cytophagia</taxon>
        <taxon>Cytophagales</taxon>
        <taxon>Cyclobacteriaceae</taxon>
        <taxon>Belliella</taxon>
    </lineage>
</organism>
<dbReference type="SUPFAM" id="SSF53756">
    <property type="entry name" value="UDP-Glycosyltransferase/glycogen phosphorylase"/>
    <property type="match status" value="1"/>
</dbReference>
<dbReference type="Proteomes" id="UP001165488">
    <property type="component" value="Unassembled WGS sequence"/>
</dbReference>
<keyword evidence="4" id="KW-1185">Reference proteome</keyword>
<name>A0ABS9UPT2_9BACT</name>
<reference evidence="3" key="1">
    <citation type="submission" date="2022-03" db="EMBL/GenBank/DDBJ databases">
        <title>De novo assembled genomes of Belliella spp. (Cyclobacteriaceae) strains.</title>
        <authorList>
            <person name="Szabo A."/>
            <person name="Korponai K."/>
            <person name="Felfoldi T."/>
        </authorList>
    </citation>
    <scope>NUCLEOTIDE SEQUENCE</scope>
    <source>
        <strain evidence="3">DSM 107340</strain>
    </source>
</reference>
<keyword evidence="1" id="KW-1133">Transmembrane helix</keyword>
<dbReference type="EC" id="2.4.-.-" evidence="3"/>
<comment type="caution">
    <text evidence="3">The sequence shown here is derived from an EMBL/GenBank/DDBJ whole genome shotgun (WGS) entry which is preliminary data.</text>
</comment>
<accession>A0ABS9UPT2</accession>
<dbReference type="InterPro" id="IPR001296">
    <property type="entry name" value="Glyco_trans_1"/>
</dbReference>
<evidence type="ECO:0000259" key="2">
    <source>
        <dbReference type="Pfam" id="PF00534"/>
    </source>
</evidence>
<dbReference type="RefSeq" id="WP_241275143.1">
    <property type="nucleotide sequence ID" value="NZ_JAKZGS010000008.1"/>
</dbReference>
<evidence type="ECO:0000313" key="3">
    <source>
        <dbReference type="EMBL" id="MCH7398632.1"/>
    </source>
</evidence>
<protein>
    <submittedName>
        <fullName evidence="3">Glycosyltransferase</fullName>
        <ecNumber evidence="3">2.4.-.-</ecNumber>
    </submittedName>
</protein>
<dbReference type="GO" id="GO:0016757">
    <property type="term" value="F:glycosyltransferase activity"/>
    <property type="evidence" value="ECO:0007669"/>
    <property type="project" value="UniProtKB-KW"/>
</dbReference>
<evidence type="ECO:0000256" key="1">
    <source>
        <dbReference type="SAM" id="Phobius"/>
    </source>
</evidence>
<dbReference type="PANTHER" id="PTHR12526">
    <property type="entry name" value="GLYCOSYLTRANSFERASE"/>
    <property type="match status" value="1"/>
</dbReference>
<dbReference type="EMBL" id="JAKZGS010000008">
    <property type="protein sequence ID" value="MCH7398632.1"/>
    <property type="molecule type" value="Genomic_DNA"/>
</dbReference>
<dbReference type="Gene3D" id="3.40.50.2000">
    <property type="entry name" value="Glycogen Phosphorylase B"/>
    <property type="match status" value="2"/>
</dbReference>
<gene>
    <name evidence="3" type="ORF">MM236_11555</name>
</gene>